<dbReference type="InterPro" id="IPR055161">
    <property type="entry name" value="NapH1-like_2nd"/>
</dbReference>
<dbReference type="AlphaFoldDB" id="A0A7W8KJN6"/>
<feature type="domain" description="Vanadium-dependent haloperoxidase NapH1-like second helical-bundle" evidence="2">
    <location>
        <begin position="269"/>
        <end position="431"/>
    </location>
</feature>
<reference evidence="6" key="2">
    <citation type="journal article" date="2019" name="Int. J. Syst. Evol. Microbiol.">
        <title>The Global Catalogue of Microorganisms (GCM) 10K type strain sequencing project: providing services to taxonomists for standard genome sequencing and annotation.</title>
        <authorList>
            <consortium name="The Broad Institute Genomics Platform"/>
            <consortium name="The Broad Institute Genome Sequencing Center for Infectious Disease"/>
            <person name="Wu L."/>
            <person name="Ma J."/>
        </authorList>
    </citation>
    <scope>NUCLEOTIDE SEQUENCE [LARGE SCALE GENOMIC DNA]</scope>
    <source>
        <strain evidence="6">CGMCC 1.18437</strain>
    </source>
</reference>
<dbReference type="InterPro" id="IPR036938">
    <property type="entry name" value="PAP2/HPO_sf"/>
</dbReference>
<dbReference type="Gene3D" id="1.10.606.20">
    <property type="match status" value="1"/>
</dbReference>
<proteinExistence type="predicted"/>
<evidence type="ECO:0000313" key="6">
    <source>
        <dbReference type="Proteomes" id="UP000619376"/>
    </source>
</evidence>
<evidence type="ECO:0000259" key="2">
    <source>
        <dbReference type="Pfam" id="PF22778"/>
    </source>
</evidence>
<dbReference type="CDD" id="cd03398">
    <property type="entry name" value="PAP2_haloperoxidase"/>
    <property type="match status" value="1"/>
</dbReference>
<dbReference type="EMBL" id="JACHFK010000008">
    <property type="protein sequence ID" value="MBB5377774.1"/>
    <property type="molecule type" value="Genomic_DNA"/>
</dbReference>
<protein>
    <submittedName>
        <fullName evidence="3">Haloperoxidase</fullName>
    </submittedName>
</protein>
<reference evidence="3" key="1">
    <citation type="journal article" date="2014" name="Int. J. Syst. Evol. Microbiol.">
        <title>Complete genome of a new Firmicutes species belonging to the dominant human colonic microbiota ('Ruminococcus bicirculans') reveals two chromosomes and a selective capacity to utilize plant glucans.</title>
        <authorList>
            <consortium name="NISC Comparative Sequencing Program"/>
            <person name="Wegmann U."/>
            <person name="Louis P."/>
            <person name="Goesmann A."/>
            <person name="Henrissat B."/>
            <person name="Duncan S.H."/>
            <person name="Flint H.J."/>
        </authorList>
    </citation>
    <scope>NUCLEOTIDE SEQUENCE</scope>
    <source>
        <strain evidence="3">CGMCC 1.18437</strain>
    </source>
</reference>
<dbReference type="Proteomes" id="UP000619376">
    <property type="component" value="Unassembled WGS sequence"/>
</dbReference>
<dbReference type="SUPFAM" id="SSF48317">
    <property type="entry name" value="Acid phosphatase/Vanadium-dependent haloperoxidase"/>
    <property type="match status" value="1"/>
</dbReference>
<dbReference type="InterPro" id="IPR049283">
    <property type="entry name" value="DUF6851"/>
</dbReference>
<dbReference type="InterPro" id="IPR052559">
    <property type="entry name" value="V-haloperoxidase"/>
</dbReference>
<comment type="caution">
    <text evidence="4">The sequence shown here is derived from an EMBL/GenBank/DDBJ whole genome shotgun (WGS) entry which is preliminary data.</text>
</comment>
<evidence type="ECO:0000313" key="3">
    <source>
        <dbReference type="EMBL" id="GHF53257.1"/>
    </source>
</evidence>
<evidence type="ECO:0000313" key="4">
    <source>
        <dbReference type="EMBL" id="MBB5377774.1"/>
    </source>
</evidence>
<evidence type="ECO:0000313" key="5">
    <source>
        <dbReference type="Proteomes" id="UP000539473"/>
    </source>
</evidence>
<feature type="domain" description="DUF6851" evidence="1">
    <location>
        <begin position="33"/>
        <end position="163"/>
    </location>
</feature>
<reference evidence="4 5" key="3">
    <citation type="submission" date="2020-08" db="EMBL/GenBank/DDBJ databases">
        <title>Genomic Encyclopedia of Type Strains, Phase IV (KMG-IV): sequencing the most valuable type-strain genomes for metagenomic binning, comparative biology and taxonomic classification.</title>
        <authorList>
            <person name="Goeker M."/>
        </authorList>
    </citation>
    <scope>NUCLEOTIDE SEQUENCE [LARGE SCALE GENOMIC DNA]</scope>
    <source>
        <strain evidence="4 5">DSM 27521</strain>
    </source>
</reference>
<dbReference type="Pfam" id="PF22778">
    <property type="entry name" value="VCPO_2nd"/>
    <property type="match status" value="1"/>
</dbReference>
<dbReference type="EMBL" id="BNAJ01000008">
    <property type="protein sequence ID" value="GHF53257.1"/>
    <property type="molecule type" value="Genomic_DNA"/>
</dbReference>
<dbReference type="PANTHER" id="PTHR34599:SF2">
    <property type="entry name" value="TRAF-TYPE DOMAIN-CONTAINING PROTEIN"/>
    <property type="match status" value="1"/>
</dbReference>
<accession>A0A7W8KJN6</accession>
<dbReference type="Proteomes" id="UP000539473">
    <property type="component" value="Unassembled WGS sequence"/>
</dbReference>
<keyword evidence="6" id="KW-1185">Reference proteome</keyword>
<organism evidence="4 5">
    <name type="scientific">Deinococcus metalli</name>
    <dbReference type="NCBI Taxonomy" id="1141878"/>
    <lineage>
        <taxon>Bacteria</taxon>
        <taxon>Thermotogati</taxon>
        <taxon>Deinococcota</taxon>
        <taxon>Deinococci</taxon>
        <taxon>Deinococcales</taxon>
        <taxon>Deinococcaceae</taxon>
        <taxon>Deinococcus</taxon>
    </lineage>
</organism>
<sequence length="438" mass="46879">MTDTPSVVWNEIALEAIRAAPPGPPVAARALFMLHAAIFDAWAAYDRTAVGLHWKAQTRRPAAEHSEARQRTAMAYAACRVLSDLFPARAATFAAVLDDLGLDAARTDTNPATPHGVGNLAAAEVLADRHGDGSNQLHEYADTTGYAPVNTPERITDGGRWQPLRVSDGYGGWQVQSFVAPHWGTVTPFALSRPDQFQPAPPARWGTPEFLEQVREVLAYSATLTPIQQATADYWADGPGGELPPGHWTLFATFVSERDGHDAAQDARMFLAVTGAVMDAGVSCWDAKRHYDYAQPASAVRSLLRGRALPGWDGPGNHAPLASAWRPGTGRTPPFAEYTSGHSTFSAAAATALRLITGSDVFGHGVTLPVGHGDGVSLVRLTWATFSDAADEAGLSRRYGGLHFRDADLAGRAAGRQIGQLAVLRALHHFNPKLHPLT</sequence>
<reference evidence="3" key="4">
    <citation type="submission" date="2024-05" db="EMBL/GenBank/DDBJ databases">
        <authorList>
            <person name="Sun Q."/>
            <person name="Zhou Y."/>
        </authorList>
    </citation>
    <scope>NUCLEOTIDE SEQUENCE</scope>
    <source>
        <strain evidence="3">CGMCC 1.18437</strain>
    </source>
</reference>
<dbReference type="PANTHER" id="PTHR34599">
    <property type="entry name" value="PEROXIDASE-RELATED"/>
    <property type="match status" value="1"/>
</dbReference>
<dbReference type="RefSeq" id="WP_184113626.1">
    <property type="nucleotide sequence ID" value="NZ_BNAJ01000008.1"/>
</dbReference>
<name>A0A7W8KJN6_9DEIO</name>
<evidence type="ECO:0000259" key="1">
    <source>
        <dbReference type="Pfam" id="PF21167"/>
    </source>
</evidence>
<dbReference type="Pfam" id="PF21167">
    <property type="entry name" value="DUF6851"/>
    <property type="match status" value="1"/>
</dbReference>
<gene>
    <name evidence="3" type="ORF">GCM10017781_32030</name>
    <name evidence="4" type="ORF">HNQ07_003273</name>
</gene>